<protein>
    <submittedName>
        <fullName evidence="1">Uncharacterized protein</fullName>
    </submittedName>
</protein>
<gene>
    <name evidence="1" type="ORF">ACFQ4B_16140</name>
</gene>
<evidence type="ECO:0000313" key="1">
    <source>
        <dbReference type="EMBL" id="MFD1221649.1"/>
    </source>
</evidence>
<dbReference type="RefSeq" id="WP_345585737.1">
    <property type="nucleotide sequence ID" value="NZ_BAABJG010000003.1"/>
</dbReference>
<keyword evidence="2" id="KW-1185">Reference proteome</keyword>
<evidence type="ECO:0000313" key="2">
    <source>
        <dbReference type="Proteomes" id="UP001597180"/>
    </source>
</evidence>
<organism evidence="1 2">
    <name type="scientific">Paenibacillus vulneris</name>
    <dbReference type="NCBI Taxonomy" id="1133364"/>
    <lineage>
        <taxon>Bacteria</taxon>
        <taxon>Bacillati</taxon>
        <taxon>Bacillota</taxon>
        <taxon>Bacilli</taxon>
        <taxon>Bacillales</taxon>
        <taxon>Paenibacillaceae</taxon>
        <taxon>Paenibacillus</taxon>
    </lineage>
</organism>
<proteinExistence type="predicted"/>
<dbReference type="Proteomes" id="UP001597180">
    <property type="component" value="Unassembled WGS sequence"/>
</dbReference>
<comment type="caution">
    <text evidence="1">The sequence shown here is derived from an EMBL/GenBank/DDBJ whole genome shotgun (WGS) entry which is preliminary data.</text>
</comment>
<dbReference type="InterPro" id="IPR023162">
    <property type="entry name" value="Apc36109-like_dom_sf"/>
</dbReference>
<sequence>MWEHPSNTQIKKIKERYNTLYTQLEPIVNAWDPIGLIADGAPSDEYDCITVQLISLLDQGKNEDEIFEFIIHELDDHFGMGISSLKDGMIKARFTKEHREFSLNLVKWYSEIVESGLN</sequence>
<dbReference type="Gene3D" id="1.10.340.20">
    <property type="entry name" value="Apc36109-like domain"/>
    <property type="match status" value="1"/>
</dbReference>
<reference evidence="2" key="1">
    <citation type="journal article" date="2019" name="Int. J. Syst. Evol. Microbiol.">
        <title>The Global Catalogue of Microorganisms (GCM) 10K type strain sequencing project: providing services to taxonomists for standard genome sequencing and annotation.</title>
        <authorList>
            <consortium name="The Broad Institute Genomics Platform"/>
            <consortium name="The Broad Institute Genome Sequencing Center for Infectious Disease"/>
            <person name="Wu L."/>
            <person name="Ma J."/>
        </authorList>
    </citation>
    <scope>NUCLEOTIDE SEQUENCE [LARGE SCALE GENOMIC DNA]</scope>
    <source>
        <strain evidence="2">CCUG 53270</strain>
    </source>
</reference>
<name>A0ABW3UMT5_9BACL</name>
<dbReference type="EMBL" id="JBHTLU010000019">
    <property type="protein sequence ID" value="MFD1221649.1"/>
    <property type="molecule type" value="Genomic_DNA"/>
</dbReference>
<accession>A0ABW3UMT5</accession>